<dbReference type="VEuPathDB" id="FungiDB:Z520_00276"/>
<sequence>MHHNTDEVKMQESPLSELSLCISPCITAKTKLLTDPAIDYHVYSLIHKVHVLCKVLEGLKPPTANEKLSGQKMLYLKAINLAPVLTMIAANDMQKLAWRTTINIVQVSQLSARWRATTISIVQVPQLTARRRPTTVTTFEMLNYGILVTWAI</sequence>
<name>A0A0D2KJB1_9EURO</name>
<dbReference type="STRING" id="1442371.A0A0D2KJB1"/>
<keyword evidence="2" id="KW-1185">Reference proteome</keyword>
<reference evidence="1 2" key="1">
    <citation type="submission" date="2015-01" db="EMBL/GenBank/DDBJ databases">
        <title>The Genome Sequence of Fonsecaea multimorphosa CBS 102226.</title>
        <authorList>
            <consortium name="The Broad Institute Genomics Platform"/>
            <person name="Cuomo C."/>
            <person name="de Hoog S."/>
            <person name="Gorbushina A."/>
            <person name="Stielow B."/>
            <person name="Teixiera M."/>
            <person name="Abouelleil A."/>
            <person name="Chapman S.B."/>
            <person name="Priest M."/>
            <person name="Young S.K."/>
            <person name="Wortman J."/>
            <person name="Nusbaum C."/>
            <person name="Birren B."/>
        </authorList>
    </citation>
    <scope>NUCLEOTIDE SEQUENCE [LARGE SCALE GENOMIC DNA]</scope>
    <source>
        <strain evidence="1 2">CBS 102226</strain>
    </source>
</reference>
<accession>A0A0D2KJB1</accession>
<organism evidence="1 2">
    <name type="scientific">Fonsecaea multimorphosa CBS 102226</name>
    <dbReference type="NCBI Taxonomy" id="1442371"/>
    <lineage>
        <taxon>Eukaryota</taxon>
        <taxon>Fungi</taxon>
        <taxon>Dikarya</taxon>
        <taxon>Ascomycota</taxon>
        <taxon>Pezizomycotina</taxon>
        <taxon>Eurotiomycetes</taxon>
        <taxon>Chaetothyriomycetidae</taxon>
        <taxon>Chaetothyriales</taxon>
        <taxon>Herpotrichiellaceae</taxon>
        <taxon>Fonsecaea</taxon>
    </lineage>
</organism>
<evidence type="ECO:0000313" key="2">
    <source>
        <dbReference type="Proteomes" id="UP000053411"/>
    </source>
</evidence>
<dbReference type="AlphaFoldDB" id="A0A0D2KJB1"/>
<proteinExistence type="predicted"/>
<dbReference type="OrthoDB" id="4153956at2759"/>
<evidence type="ECO:0000313" key="1">
    <source>
        <dbReference type="EMBL" id="KIY03585.1"/>
    </source>
</evidence>
<dbReference type="GeneID" id="27706022"/>
<dbReference type="Proteomes" id="UP000053411">
    <property type="component" value="Unassembled WGS sequence"/>
</dbReference>
<protein>
    <submittedName>
        <fullName evidence="1">Uncharacterized protein</fullName>
    </submittedName>
</protein>
<dbReference type="RefSeq" id="XP_016637707.1">
    <property type="nucleotide sequence ID" value="XM_016770797.1"/>
</dbReference>
<dbReference type="EMBL" id="KN848062">
    <property type="protein sequence ID" value="KIY03585.1"/>
    <property type="molecule type" value="Genomic_DNA"/>
</dbReference>
<gene>
    <name evidence="1" type="ORF">Z520_00276</name>
</gene>